<name>A0A6M3MBD7_9ZZZZ</name>
<gene>
    <name evidence="1" type="ORF">MM171B01032_0004</name>
</gene>
<evidence type="ECO:0000313" key="1">
    <source>
        <dbReference type="EMBL" id="QJB02893.1"/>
    </source>
</evidence>
<accession>A0A6M3MBD7</accession>
<dbReference type="EMBL" id="MT143813">
    <property type="protein sequence ID" value="QJB02893.1"/>
    <property type="molecule type" value="Genomic_DNA"/>
</dbReference>
<reference evidence="1" key="1">
    <citation type="submission" date="2020-03" db="EMBL/GenBank/DDBJ databases">
        <title>The deep terrestrial virosphere.</title>
        <authorList>
            <person name="Holmfeldt K."/>
            <person name="Nilsson E."/>
            <person name="Simone D."/>
            <person name="Lopez-Fernandez M."/>
            <person name="Wu X."/>
            <person name="de Brujin I."/>
            <person name="Lundin D."/>
            <person name="Andersson A."/>
            <person name="Bertilsson S."/>
            <person name="Dopson M."/>
        </authorList>
    </citation>
    <scope>NUCLEOTIDE SEQUENCE</scope>
    <source>
        <strain evidence="1">MM171B01032</strain>
    </source>
</reference>
<sequence length="306" mass="33660">MTANIDPKNAILYPEILPEAITTTASSSGASIASYGAFSPYMIAMNNLFTNQSNNILIRLDNDSGHGAIESETGARPNLMPYEQLDVLCENSLDLWAIGSGTSYAAFTLKISKLTILEKIKYGLALTDEENELSNQFEVYKQFVAGRLKLIESYQFKKIIEIAKVISPSAGSVTTVGKHINVKKGEKAILLSIGVKANSYAGPGASDTYIVVNRDITYTNYVKLDYMAMPGDGYQLPMYIPAIDRLEVTVENTTALTDFPIIFRYGIADLTILEKIRWGLKNQITTQDDTIAKEYDLYNAVIAGVM</sequence>
<proteinExistence type="predicted"/>
<dbReference type="AlphaFoldDB" id="A0A6M3MBD7"/>
<protein>
    <submittedName>
        <fullName evidence="1">Uncharacterized protein</fullName>
    </submittedName>
</protein>
<organism evidence="1">
    <name type="scientific">viral metagenome</name>
    <dbReference type="NCBI Taxonomy" id="1070528"/>
    <lineage>
        <taxon>unclassified sequences</taxon>
        <taxon>metagenomes</taxon>
        <taxon>organismal metagenomes</taxon>
    </lineage>
</organism>